<gene>
    <name evidence="1" type="ORF">NFRAN_2946</name>
</gene>
<protein>
    <submittedName>
        <fullName evidence="1">Uncharacterized protein</fullName>
    </submittedName>
</protein>
<dbReference type="AlphaFoldDB" id="A0A484IK41"/>
<dbReference type="GeneID" id="39422055"/>
<keyword evidence="2" id="KW-1185">Reference proteome</keyword>
<sequence>MNNQSKNNKRFDWKDNRIKWKDIIKKEARGYEKGDDLGEVQEIGQEFVVTERGRLKKNKFYLPKALVSGYDGEVLWFNITETEAEDNFKKDNPPQMGEYSRYKSASVTEQPDVQAQERTESLGDLQEYLPLIEKRQIDKVGTDASYTNPTAGIKDWDTILKKGVRTLDEISIGVVTAVNDDGVIVTSEGAKDEFNFSKDEIQSYNGQEVMLKVNGDRVDQFKVKVPR</sequence>
<proteinExistence type="predicted"/>
<accession>A0A484IK41</accession>
<dbReference type="Proteomes" id="UP000294299">
    <property type="component" value="Chromosome NFRAN"/>
</dbReference>
<dbReference type="KEGG" id="nfn:NFRAN_2946"/>
<dbReference type="EMBL" id="LR216287">
    <property type="protein sequence ID" value="VFJ15269.1"/>
    <property type="molecule type" value="Genomic_DNA"/>
</dbReference>
<dbReference type="OrthoDB" id="9507at2157"/>
<organism evidence="1 2">
    <name type="scientific">Candidatus Nitrosocosmicus franklandianus</name>
    <dbReference type="NCBI Taxonomy" id="1798806"/>
    <lineage>
        <taxon>Archaea</taxon>
        <taxon>Nitrososphaerota</taxon>
        <taxon>Nitrososphaeria</taxon>
        <taxon>Nitrososphaerales</taxon>
        <taxon>Nitrososphaeraceae</taxon>
        <taxon>Candidatus Nitrosocosmicus</taxon>
    </lineage>
</organism>
<evidence type="ECO:0000313" key="1">
    <source>
        <dbReference type="EMBL" id="VFJ15269.1"/>
    </source>
</evidence>
<reference evidence="1 2" key="1">
    <citation type="submission" date="2019-02" db="EMBL/GenBank/DDBJ databases">
        <authorList>
            <person name="Lehtovirta-Morley E L."/>
        </authorList>
    </citation>
    <scope>NUCLEOTIDE SEQUENCE [LARGE SCALE GENOMIC DNA]</scope>
    <source>
        <strain evidence="1">NFRAN1</strain>
    </source>
</reference>
<evidence type="ECO:0000313" key="2">
    <source>
        <dbReference type="Proteomes" id="UP000294299"/>
    </source>
</evidence>
<name>A0A484IK41_9ARCH</name>
<dbReference type="RefSeq" id="WP_134485237.1">
    <property type="nucleotide sequence ID" value="NZ_LR216287.1"/>
</dbReference>